<organism evidence="3 4">
    <name type="scientific">Paenalkalicoccus suaedae</name>
    <dbReference type="NCBI Taxonomy" id="2592382"/>
    <lineage>
        <taxon>Bacteria</taxon>
        <taxon>Bacillati</taxon>
        <taxon>Bacillota</taxon>
        <taxon>Bacilli</taxon>
        <taxon>Bacillales</taxon>
        <taxon>Bacillaceae</taxon>
        <taxon>Paenalkalicoccus</taxon>
    </lineage>
</organism>
<dbReference type="RefSeq" id="WP_176010840.1">
    <property type="nucleotide sequence ID" value="NZ_CP041372.2"/>
</dbReference>
<evidence type="ECO:0000313" key="3">
    <source>
        <dbReference type="EMBL" id="QKS72873.1"/>
    </source>
</evidence>
<dbReference type="AlphaFoldDB" id="A0A859FHN9"/>
<name>A0A859FHN9_9BACI</name>
<evidence type="ECO:0000256" key="1">
    <source>
        <dbReference type="ARBA" id="ARBA00022801"/>
    </source>
</evidence>
<dbReference type="EMBL" id="CP041372">
    <property type="protein sequence ID" value="QKS72873.1"/>
    <property type="molecule type" value="Genomic_DNA"/>
</dbReference>
<feature type="active site" description="Acyl-thioester intermediate" evidence="2">
    <location>
        <position position="222"/>
    </location>
</feature>
<reference evidence="4" key="1">
    <citation type="submission" date="2019-07" db="EMBL/GenBank/DDBJ databases">
        <title>Bacillus alkalisoli sp. nov. isolated from saline soil.</title>
        <authorList>
            <person name="Sun J.-Q."/>
            <person name="Xu L."/>
        </authorList>
    </citation>
    <scope>NUCLEOTIDE SEQUENCE [LARGE SCALE GENOMIC DNA]</scope>
    <source>
        <strain evidence="4">M4U3P1</strain>
    </source>
</reference>
<dbReference type="CDD" id="cd05829">
    <property type="entry name" value="Sortase_F"/>
    <property type="match status" value="1"/>
</dbReference>
<gene>
    <name evidence="3" type="ORF">FLK61_40440</name>
</gene>
<keyword evidence="1" id="KW-0378">Hydrolase</keyword>
<protein>
    <submittedName>
        <fullName evidence="3">Class F sortase</fullName>
    </submittedName>
</protein>
<dbReference type="InterPro" id="IPR013783">
    <property type="entry name" value="Ig-like_fold"/>
</dbReference>
<dbReference type="SUPFAM" id="SSF63817">
    <property type="entry name" value="Sortase"/>
    <property type="match status" value="1"/>
</dbReference>
<dbReference type="Proteomes" id="UP000318138">
    <property type="component" value="Chromosome"/>
</dbReference>
<keyword evidence="4" id="KW-1185">Reference proteome</keyword>
<dbReference type="Gene3D" id="2.40.260.10">
    <property type="entry name" value="Sortase"/>
    <property type="match status" value="1"/>
</dbReference>
<dbReference type="InterPro" id="IPR005754">
    <property type="entry name" value="Sortase"/>
</dbReference>
<dbReference type="GO" id="GO:0016787">
    <property type="term" value="F:hydrolase activity"/>
    <property type="evidence" value="ECO:0007669"/>
    <property type="project" value="UniProtKB-KW"/>
</dbReference>
<feature type="active site" description="Proton donor/acceptor" evidence="2">
    <location>
        <position position="156"/>
    </location>
</feature>
<evidence type="ECO:0000313" key="4">
    <source>
        <dbReference type="Proteomes" id="UP000318138"/>
    </source>
</evidence>
<dbReference type="Pfam" id="PF04203">
    <property type="entry name" value="Sortase"/>
    <property type="match status" value="1"/>
</dbReference>
<proteinExistence type="predicted"/>
<dbReference type="Gene3D" id="2.60.40.10">
    <property type="entry name" value="Immunoglobulins"/>
    <property type="match status" value="1"/>
</dbReference>
<dbReference type="InterPro" id="IPR042001">
    <property type="entry name" value="Sortase_F"/>
</dbReference>
<evidence type="ECO:0000256" key="2">
    <source>
        <dbReference type="PIRSR" id="PIRSR605754-1"/>
    </source>
</evidence>
<accession>A0A859FHN9</accession>
<sequence length="337" mass="36614">MRAVGITLLISGLALFLVAGYQSTGASFFNVSELELVQEDEVNEAAEEVGGDSDPGLTPEVEEEVVTAPSDLPLDEEFVIADRHREVVEETVDGTDYVIEEPTRIQIPSIGVDAPISNVGILENGEMGVPEAMDEVGWFEPGFSPGEQGNSVLAGHVDSRTGPAVFFDLEQLVEGDEITVIGDEGQELVFEVVGKQTYPYDNAPIQTIFGPSDGRNLNLITCTGTFNRDARTHEDRLVVFTQLKDGPDDTQEPSDRIAQPSNVTVQGGMISWHAVRDDSVIGYRVYRKDGNGWIHIESRSAHERKSIYDEESASNVYAVTAVDVNGIESRRSAPSLG</sequence>
<dbReference type="InterPro" id="IPR023365">
    <property type="entry name" value="Sortase_dom-sf"/>
</dbReference>
<dbReference type="KEGG" id="psua:FLK61_40440"/>